<feature type="region of interest" description="Disordered" evidence="3">
    <location>
        <begin position="260"/>
        <end position="326"/>
    </location>
</feature>
<name>K8ELD0_9CHLO</name>
<dbReference type="Proteomes" id="UP000198341">
    <property type="component" value="Chromosome 12"/>
</dbReference>
<organism evidence="4 5">
    <name type="scientific">Bathycoccus prasinos</name>
    <dbReference type="NCBI Taxonomy" id="41875"/>
    <lineage>
        <taxon>Eukaryota</taxon>
        <taxon>Viridiplantae</taxon>
        <taxon>Chlorophyta</taxon>
        <taxon>Mamiellophyceae</taxon>
        <taxon>Mamiellales</taxon>
        <taxon>Bathycoccaceae</taxon>
        <taxon>Bathycoccus</taxon>
    </lineage>
</organism>
<accession>K8ELD0</accession>
<evidence type="ECO:0000256" key="3">
    <source>
        <dbReference type="SAM" id="MobiDB-lite"/>
    </source>
</evidence>
<evidence type="ECO:0000256" key="1">
    <source>
        <dbReference type="ARBA" id="ARBA00005655"/>
    </source>
</evidence>
<feature type="compositionally biased region" description="Basic and acidic residues" evidence="3">
    <location>
        <begin position="287"/>
        <end position="326"/>
    </location>
</feature>
<evidence type="ECO:0000313" key="4">
    <source>
        <dbReference type="EMBL" id="CCO18851.1"/>
    </source>
</evidence>
<evidence type="ECO:0000313" key="5">
    <source>
        <dbReference type="Proteomes" id="UP000198341"/>
    </source>
</evidence>
<feature type="compositionally biased region" description="Basic and acidic residues" evidence="3">
    <location>
        <begin position="340"/>
        <end position="355"/>
    </location>
</feature>
<feature type="region of interest" description="Disordered" evidence="3">
    <location>
        <begin position="340"/>
        <end position="405"/>
    </location>
</feature>
<dbReference type="OrthoDB" id="10266921at2759"/>
<protein>
    <submittedName>
        <fullName evidence="4">Uncharacterized protein</fullName>
    </submittedName>
</protein>
<dbReference type="KEGG" id="bpg:Bathy12g01730"/>
<proteinExistence type="inferred from homology"/>
<comment type="similarity">
    <text evidence="1">Belongs to the Luc7 family.</text>
</comment>
<reference evidence="4 5" key="1">
    <citation type="submission" date="2011-10" db="EMBL/GenBank/DDBJ databases">
        <authorList>
            <person name="Genoscope - CEA"/>
        </authorList>
    </citation>
    <scope>NUCLEOTIDE SEQUENCE [LARGE SCALE GENOMIC DNA]</scope>
    <source>
        <strain evidence="4 5">RCC 1105</strain>
    </source>
</reference>
<dbReference type="GO" id="GO:0005685">
    <property type="term" value="C:U1 snRNP"/>
    <property type="evidence" value="ECO:0007669"/>
    <property type="project" value="InterPro"/>
</dbReference>
<dbReference type="AlphaFoldDB" id="K8ELD0"/>
<dbReference type="PANTHER" id="PTHR12375">
    <property type="entry name" value="RNA-BINDING PROTEIN LUC7-RELATED"/>
    <property type="match status" value="1"/>
</dbReference>
<dbReference type="GeneID" id="19012387"/>
<sequence length="575" mass="64806">MAAEMRAMLDQLMGAERDVPLDERVNRKKLFTDEDVDKYFLCGFDVTMFKNTKSADEIARALRVPVQQASKQEHPCGVQSMELRAEFQVLTDRERSKYNYEKETKKILDRLVSDCDRRIRIATERVEMERAERARVYGMVPVHDKQALAQLADQTQCMQKKIEQLGIIGDVDGAEKAMKELDEIAERRKKLEEVVEKECERRVETMKRLIVCPLSGVFLNTHDNEQRVRDHQMGKQYLGWKRIRELKERLADILRKRAEGKGEENDRVYSKPLGKREDEEEEEEEDRAGAEAETEMKPPSEEKYRKVAVEEKEASKVKDEEKKTEKKKEALVVVKRRKIEKEADQKPEAPDEKNILSDVPPPPSSRAFDGTPAAGTTTTTTTTTTNNTTMTHVSEEEKVDDNTIKKKDDYNTADAAHALARAKTAEKETPRIVINRAAVEDKVAVAVAAAAGKETVATLIDAAETLVAVEVTVLRNEDAIIPTEESTITTITTIVILKVAGASTTTTAAVLPGRPSRREIGETTVVIGERRETDLDLARQDEGNNKMLLDFICFNGASSSSRLSVKRFSSQYTSA</sequence>
<keyword evidence="2" id="KW-0175">Coiled coil</keyword>
<feature type="compositionally biased region" description="Low complexity" evidence="3">
    <location>
        <begin position="376"/>
        <end position="391"/>
    </location>
</feature>
<feature type="compositionally biased region" description="Basic and acidic residues" evidence="3">
    <location>
        <begin position="260"/>
        <end position="277"/>
    </location>
</feature>
<dbReference type="RefSeq" id="XP_007509736.1">
    <property type="nucleotide sequence ID" value="XM_007509674.1"/>
</dbReference>
<dbReference type="Pfam" id="PF03194">
    <property type="entry name" value="LUC7"/>
    <property type="match status" value="1"/>
</dbReference>
<dbReference type="InterPro" id="IPR004882">
    <property type="entry name" value="Luc7-rel"/>
</dbReference>
<dbReference type="eggNOG" id="KOG0796">
    <property type="taxonomic scope" value="Eukaryota"/>
</dbReference>
<feature type="compositionally biased region" description="Basic and acidic residues" evidence="3">
    <location>
        <begin position="393"/>
        <end position="405"/>
    </location>
</feature>
<dbReference type="GO" id="GO:0006376">
    <property type="term" value="P:mRNA splice site recognition"/>
    <property type="evidence" value="ECO:0007669"/>
    <property type="project" value="InterPro"/>
</dbReference>
<evidence type="ECO:0000256" key="2">
    <source>
        <dbReference type="SAM" id="Coils"/>
    </source>
</evidence>
<keyword evidence="5" id="KW-1185">Reference proteome</keyword>
<dbReference type="GO" id="GO:0003729">
    <property type="term" value="F:mRNA binding"/>
    <property type="evidence" value="ECO:0007669"/>
    <property type="project" value="InterPro"/>
</dbReference>
<gene>
    <name evidence="4" type="ordered locus">Bathy12g01730</name>
</gene>
<dbReference type="EMBL" id="FO082267">
    <property type="protein sequence ID" value="CCO18851.1"/>
    <property type="molecule type" value="Genomic_DNA"/>
</dbReference>
<dbReference type="STRING" id="41875.K8ELD0"/>
<feature type="coiled-coil region" evidence="2">
    <location>
        <begin position="174"/>
        <end position="201"/>
    </location>
</feature>